<evidence type="ECO:0000313" key="4">
    <source>
        <dbReference type="EMBL" id="RIW18556.1"/>
    </source>
</evidence>
<dbReference type="EMBL" id="QXML01000001">
    <property type="protein sequence ID" value="RIW18556.1"/>
    <property type="molecule type" value="Genomic_DNA"/>
</dbReference>
<dbReference type="PANTHER" id="PTHR47199:SF2">
    <property type="entry name" value="PHOTOSYSTEM II STABILITY_ASSEMBLY FACTOR HCF136, CHLOROPLASTIC"/>
    <property type="match status" value="1"/>
</dbReference>
<evidence type="ECO:0000256" key="1">
    <source>
        <dbReference type="ARBA" id="ARBA00022531"/>
    </source>
</evidence>
<evidence type="ECO:0000259" key="3">
    <source>
        <dbReference type="Pfam" id="PF14870"/>
    </source>
</evidence>
<accession>A0A418PWW3</accession>
<comment type="caution">
    <text evidence="4">The sequence shown here is derived from an EMBL/GenBank/DDBJ whole genome shotgun (WGS) entry which is preliminary data.</text>
</comment>
<protein>
    <submittedName>
        <fullName evidence="4">Photosystem II stability/assembly factor-like protein</fullName>
    </submittedName>
</protein>
<keyword evidence="2" id="KW-0604">Photosystem II</keyword>
<evidence type="ECO:0000256" key="2">
    <source>
        <dbReference type="ARBA" id="ARBA00023276"/>
    </source>
</evidence>
<name>A0A418PWW3_9BACT</name>
<dbReference type="InterPro" id="IPR028203">
    <property type="entry name" value="PSII_CF48-like_dom"/>
</dbReference>
<dbReference type="Pfam" id="PF14870">
    <property type="entry name" value="PSII_BNR"/>
    <property type="match status" value="1"/>
</dbReference>
<gene>
    <name evidence="4" type="ORF">D0X99_02395</name>
</gene>
<dbReference type="RefSeq" id="WP_119476033.1">
    <property type="nucleotide sequence ID" value="NZ_QXML01000001.1"/>
</dbReference>
<dbReference type="AlphaFoldDB" id="A0A418PWW3"/>
<dbReference type="GO" id="GO:0009523">
    <property type="term" value="C:photosystem II"/>
    <property type="evidence" value="ECO:0007669"/>
    <property type="project" value="UniProtKB-KW"/>
</dbReference>
<evidence type="ECO:0000313" key="5">
    <source>
        <dbReference type="Proteomes" id="UP000283522"/>
    </source>
</evidence>
<dbReference type="Gene3D" id="2.130.10.10">
    <property type="entry name" value="YVTN repeat-like/Quinoprotein amine dehydrogenase"/>
    <property type="match status" value="1"/>
</dbReference>
<reference evidence="4 5" key="1">
    <citation type="submission" date="2018-09" db="EMBL/GenBank/DDBJ databases">
        <authorList>
            <person name="Wang X."/>
            <person name="Du Z."/>
        </authorList>
    </citation>
    <scope>NUCLEOTIDE SEQUENCE [LARGE SCALE GENOMIC DNA]</scope>
    <source>
        <strain evidence="4 5">N3</strain>
    </source>
</reference>
<keyword evidence="5" id="KW-1185">Reference proteome</keyword>
<dbReference type="SUPFAM" id="SSF110296">
    <property type="entry name" value="Oligoxyloglucan reducing end-specific cellobiohydrolase"/>
    <property type="match status" value="1"/>
</dbReference>
<keyword evidence="1" id="KW-0602">Photosynthesis</keyword>
<sequence length="334" mass="35738">MRLIALLFLGLFWAGIGHAQNWQWKELNTPVKASLRGLSPVSGRVCWASGSGGTWLKTTDGGETWEYGVIAGLDTVDFRSIQAFDEQTAVAASAGQPAVIYLTNDGGKSWEKVHQEGPEAFFDAISFVNKKKGFVLGDPVGGKWMILETKNGGKTWNTLTSLPLATPGEAAFAASSSSMTTNSDGIAFATGGSVSRLHFFSLEKRVWTVSDLAQIAQGAPAKGVFAMTLAEDRRILVGGDYTLLESREGNALVVGDISTKTPDVAPFGYRSGVAFWKKEQLVISVGPSGSDFSVDLGNTWKNFSDIGYHSVKSSHDGKRVWASGSQGRIGFLLD</sequence>
<proteinExistence type="predicted"/>
<organism evidence="4 5">
    <name type="scientific">Algoriphagus lacus</name>
    <dbReference type="NCBI Taxonomy" id="2056311"/>
    <lineage>
        <taxon>Bacteria</taxon>
        <taxon>Pseudomonadati</taxon>
        <taxon>Bacteroidota</taxon>
        <taxon>Cytophagia</taxon>
        <taxon>Cytophagales</taxon>
        <taxon>Cyclobacteriaceae</taxon>
        <taxon>Algoriphagus</taxon>
    </lineage>
</organism>
<dbReference type="GO" id="GO:0015979">
    <property type="term" value="P:photosynthesis"/>
    <property type="evidence" value="ECO:0007669"/>
    <property type="project" value="UniProtKB-KW"/>
</dbReference>
<dbReference type="InterPro" id="IPR015943">
    <property type="entry name" value="WD40/YVTN_repeat-like_dom_sf"/>
</dbReference>
<dbReference type="PANTHER" id="PTHR47199">
    <property type="entry name" value="PHOTOSYSTEM II STABILITY/ASSEMBLY FACTOR HCF136, CHLOROPLASTIC"/>
    <property type="match status" value="1"/>
</dbReference>
<dbReference type="Proteomes" id="UP000283522">
    <property type="component" value="Unassembled WGS sequence"/>
</dbReference>
<dbReference type="OrthoDB" id="9813892at2"/>
<feature type="domain" description="Photosynthesis system II assembly factor Ycf48/Hcf136-like" evidence="3">
    <location>
        <begin position="19"/>
        <end position="114"/>
    </location>
</feature>